<evidence type="ECO:0000313" key="1">
    <source>
        <dbReference type="EMBL" id="CAL1587713.1"/>
    </source>
</evidence>
<reference evidence="1 2" key="1">
    <citation type="submission" date="2024-04" db="EMBL/GenBank/DDBJ databases">
        <authorList>
            <person name="Waldvogel A.-M."/>
            <person name="Schoenle A."/>
        </authorList>
    </citation>
    <scope>NUCLEOTIDE SEQUENCE [LARGE SCALE GENOMIC DNA]</scope>
</reference>
<proteinExistence type="predicted"/>
<keyword evidence="2" id="KW-1185">Reference proteome</keyword>
<organism evidence="1 2">
    <name type="scientific">Knipowitschia caucasica</name>
    <name type="common">Caucasian dwarf goby</name>
    <name type="synonym">Pomatoschistus caucasicus</name>
    <dbReference type="NCBI Taxonomy" id="637954"/>
    <lineage>
        <taxon>Eukaryota</taxon>
        <taxon>Metazoa</taxon>
        <taxon>Chordata</taxon>
        <taxon>Craniata</taxon>
        <taxon>Vertebrata</taxon>
        <taxon>Euteleostomi</taxon>
        <taxon>Actinopterygii</taxon>
        <taxon>Neopterygii</taxon>
        <taxon>Teleostei</taxon>
        <taxon>Neoteleostei</taxon>
        <taxon>Acanthomorphata</taxon>
        <taxon>Gobiaria</taxon>
        <taxon>Gobiiformes</taxon>
        <taxon>Gobioidei</taxon>
        <taxon>Gobiidae</taxon>
        <taxon>Gobiinae</taxon>
        <taxon>Knipowitschia</taxon>
    </lineage>
</organism>
<gene>
    <name evidence="1" type="ORF">KC01_LOCUS17646</name>
</gene>
<sequence>MVVLMLLRERALLFYTLICFIYMTVVGRTDVVPVRRVGTFNKQDMCEKCGDPGKLDLEKFYFTASECRAKNKCVNVILGHRSSRVDTSITPSSSCDLLKNGLSSPLPTVTEAGVGCGMGCVGVVGGVLEAEFGALGGHPARAV</sequence>
<dbReference type="AlphaFoldDB" id="A0AAV2KCP7"/>
<protein>
    <submittedName>
        <fullName evidence="1">Uncharacterized protein</fullName>
    </submittedName>
</protein>
<dbReference type="Proteomes" id="UP001497482">
    <property type="component" value="Chromosome 18"/>
</dbReference>
<accession>A0AAV2KCP7</accession>
<dbReference type="EMBL" id="OZ035840">
    <property type="protein sequence ID" value="CAL1587713.1"/>
    <property type="molecule type" value="Genomic_DNA"/>
</dbReference>
<name>A0AAV2KCP7_KNICA</name>
<evidence type="ECO:0000313" key="2">
    <source>
        <dbReference type="Proteomes" id="UP001497482"/>
    </source>
</evidence>